<gene>
    <name evidence="1" type="ORF">E0W69_006430</name>
</gene>
<dbReference type="EMBL" id="CP044016">
    <property type="protein sequence ID" value="QES90928.1"/>
    <property type="molecule type" value="Genomic_DNA"/>
</dbReference>
<dbReference type="InterPro" id="IPR045468">
    <property type="entry name" value="DUF6496"/>
</dbReference>
<dbReference type="Proteomes" id="UP000292424">
    <property type="component" value="Chromosome"/>
</dbReference>
<dbReference type="KEGG" id="arac:E0W69_006430"/>
<organism evidence="1 2">
    <name type="scientific">Rhizosphaericola mali</name>
    <dbReference type="NCBI Taxonomy" id="2545455"/>
    <lineage>
        <taxon>Bacteria</taxon>
        <taxon>Pseudomonadati</taxon>
        <taxon>Bacteroidota</taxon>
        <taxon>Chitinophagia</taxon>
        <taxon>Chitinophagales</taxon>
        <taxon>Chitinophagaceae</taxon>
        <taxon>Rhizosphaericola</taxon>
    </lineage>
</organism>
<accession>A0A5P2G8A3</accession>
<sequence>MTKYTDKSAEKVEEALHKMHEGKLKIGKSKKIVKSPKQAIAIGISQADKLTKPSKNSKTKS</sequence>
<evidence type="ECO:0000313" key="1">
    <source>
        <dbReference type="EMBL" id="QES90928.1"/>
    </source>
</evidence>
<evidence type="ECO:0000313" key="2">
    <source>
        <dbReference type="Proteomes" id="UP000292424"/>
    </source>
</evidence>
<keyword evidence="2" id="KW-1185">Reference proteome</keyword>
<dbReference type="AlphaFoldDB" id="A0A5P2G8A3"/>
<protein>
    <submittedName>
        <fullName evidence="1">Uncharacterized protein</fullName>
    </submittedName>
</protein>
<name>A0A5P2G8A3_9BACT</name>
<proteinExistence type="predicted"/>
<reference evidence="1 2" key="1">
    <citation type="submission" date="2019-09" db="EMBL/GenBank/DDBJ databases">
        <title>Complete genome sequence of Arachidicoccus sp. B3-10 isolated from apple orchard soil.</title>
        <authorList>
            <person name="Kim H.S."/>
            <person name="Han K.-I."/>
            <person name="Suh M.K."/>
            <person name="Lee K.C."/>
            <person name="Eom M.K."/>
            <person name="Kim J.-S."/>
            <person name="Kang S.W."/>
            <person name="Sin Y."/>
            <person name="Lee J.-S."/>
        </authorList>
    </citation>
    <scope>NUCLEOTIDE SEQUENCE [LARGE SCALE GENOMIC DNA]</scope>
    <source>
        <strain evidence="1 2">B3-10</strain>
    </source>
</reference>
<dbReference type="Pfam" id="PF20106">
    <property type="entry name" value="DUF6496"/>
    <property type="match status" value="1"/>
</dbReference>